<dbReference type="SUPFAM" id="SSF159659">
    <property type="entry name" value="Cgl1923-like"/>
    <property type="match status" value="1"/>
</dbReference>
<evidence type="ECO:0000313" key="1">
    <source>
        <dbReference type="EMBL" id="CAB4561266.1"/>
    </source>
</evidence>
<reference evidence="1" key="1">
    <citation type="submission" date="2020-05" db="EMBL/GenBank/DDBJ databases">
        <authorList>
            <person name="Chiriac C."/>
            <person name="Salcher M."/>
            <person name="Ghai R."/>
            <person name="Kavagutti S V."/>
        </authorList>
    </citation>
    <scope>NUCLEOTIDE SEQUENCE</scope>
</reference>
<proteinExistence type="predicted"/>
<dbReference type="InterPro" id="IPR019151">
    <property type="entry name" value="Proteasome_assmbl_chaperone_2"/>
</dbReference>
<dbReference type="Gene3D" id="3.40.50.10900">
    <property type="entry name" value="PAC-like subunit"/>
    <property type="match status" value="1"/>
</dbReference>
<dbReference type="PANTHER" id="PTHR35610:SF7">
    <property type="entry name" value="3-ISOPROPYLMALATE DEHYDRATASE"/>
    <property type="match status" value="1"/>
</dbReference>
<dbReference type="AlphaFoldDB" id="A0A6J6DD14"/>
<dbReference type="Pfam" id="PF09754">
    <property type="entry name" value="PAC2"/>
    <property type="match status" value="1"/>
</dbReference>
<organism evidence="1">
    <name type="scientific">freshwater metagenome</name>
    <dbReference type="NCBI Taxonomy" id="449393"/>
    <lineage>
        <taxon>unclassified sequences</taxon>
        <taxon>metagenomes</taxon>
        <taxon>ecological metagenomes</taxon>
    </lineage>
</organism>
<gene>
    <name evidence="1" type="ORF">UFOPK1689_00037</name>
</gene>
<name>A0A6J6DD14_9ZZZZ</name>
<sequence>MEILQIPILRDPVMLIAFSGWNDGAEAATGALDHLLSVWKESKDDVVSVLIAQVDSEDFYDYQVSRPQVSVNESSQRELTWPGTQIFGLSLPSMKQDLVIVTGVEPSMRWKSFSREILDIADDLEVSMIITVGAMLSDSPHTRPIKIIATTSSANVGARLDLQPSTYQGPTGIIGVIQDGCTKRGIESLSLWASVPHYAPNAPSPKASLALLQAIEDYLGISIPLTDLPDSAQAWEESVTQLASEDADIAEYVKSLEASKDAVDIPEASGETIAKEFERYLRRHQEE</sequence>
<protein>
    <submittedName>
        <fullName evidence="1">Unannotated protein</fullName>
    </submittedName>
</protein>
<dbReference type="EMBL" id="CAEZTN010000001">
    <property type="protein sequence ID" value="CAB4561266.1"/>
    <property type="molecule type" value="Genomic_DNA"/>
</dbReference>
<dbReference type="PIRSF" id="PIRSF028754">
    <property type="entry name" value="UCP028754"/>
    <property type="match status" value="1"/>
</dbReference>
<dbReference type="InterPro" id="IPR008492">
    <property type="entry name" value="Rv2714-like"/>
</dbReference>
<dbReference type="PANTHER" id="PTHR35610">
    <property type="entry name" value="3-ISOPROPYLMALATE DEHYDRATASE-RELATED"/>
    <property type="match status" value="1"/>
</dbReference>
<dbReference type="InterPro" id="IPR038389">
    <property type="entry name" value="PSMG2_sf"/>
</dbReference>
<accession>A0A6J6DD14</accession>